<dbReference type="InterPro" id="IPR036526">
    <property type="entry name" value="C-N_Hydrolase_sf"/>
</dbReference>
<evidence type="ECO:0000313" key="6">
    <source>
        <dbReference type="Proteomes" id="UP001500620"/>
    </source>
</evidence>
<dbReference type="PROSITE" id="PS00920">
    <property type="entry name" value="NITRIL_CHT_1"/>
    <property type="match status" value="1"/>
</dbReference>
<dbReference type="PROSITE" id="PS50263">
    <property type="entry name" value="CN_HYDROLASE"/>
    <property type="match status" value="1"/>
</dbReference>
<evidence type="ECO:0000256" key="1">
    <source>
        <dbReference type="ARBA" id="ARBA00008129"/>
    </source>
</evidence>
<comment type="caution">
    <text evidence="5">The sequence shown here is derived from an EMBL/GenBank/DDBJ whole genome shotgun (WGS) entry which is preliminary data.</text>
</comment>
<dbReference type="InterPro" id="IPR000132">
    <property type="entry name" value="Nitrilase/CN_hydratase_CS"/>
</dbReference>
<keyword evidence="5" id="KW-0378">Hydrolase</keyword>
<name>A0ABP8DTP1_9ACTN</name>
<feature type="domain" description="CN hydrolase" evidence="4">
    <location>
        <begin position="10"/>
        <end position="289"/>
    </location>
</feature>
<evidence type="ECO:0000256" key="3">
    <source>
        <dbReference type="SAM" id="MobiDB-lite"/>
    </source>
</evidence>
<dbReference type="InterPro" id="IPR003010">
    <property type="entry name" value="C-N_Hydrolase"/>
</dbReference>
<evidence type="ECO:0000256" key="2">
    <source>
        <dbReference type="PROSITE-ProRule" id="PRU10139"/>
    </source>
</evidence>
<evidence type="ECO:0000313" key="5">
    <source>
        <dbReference type="EMBL" id="GAA4263375.1"/>
    </source>
</evidence>
<keyword evidence="6" id="KW-1185">Reference proteome</keyword>
<dbReference type="Proteomes" id="UP001500620">
    <property type="component" value="Unassembled WGS sequence"/>
</dbReference>
<dbReference type="PANTHER" id="PTHR46044">
    <property type="entry name" value="NITRILASE"/>
    <property type="match status" value="1"/>
</dbReference>
<organism evidence="5 6">
    <name type="scientific">Dactylosporangium darangshiense</name>
    <dbReference type="NCBI Taxonomy" id="579108"/>
    <lineage>
        <taxon>Bacteria</taxon>
        <taxon>Bacillati</taxon>
        <taxon>Actinomycetota</taxon>
        <taxon>Actinomycetes</taxon>
        <taxon>Micromonosporales</taxon>
        <taxon>Micromonosporaceae</taxon>
        <taxon>Dactylosporangium</taxon>
    </lineage>
</organism>
<dbReference type="Pfam" id="PF00795">
    <property type="entry name" value="CN_hydrolase"/>
    <property type="match status" value="1"/>
</dbReference>
<proteinExistence type="inferred from homology"/>
<evidence type="ECO:0000259" key="4">
    <source>
        <dbReference type="PROSITE" id="PS50263"/>
    </source>
</evidence>
<dbReference type="Gene3D" id="3.60.110.10">
    <property type="entry name" value="Carbon-nitrogen hydrolase"/>
    <property type="match status" value="1"/>
</dbReference>
<dbReference type="EMBL" id="BAABAT010000067">
    <property type="protein sequence ID" value="GAA4263375.1"/>
    <property type="molecule type" value="Genomic_DNA"/>
</dbReference>
<gene>
    <name evidence="5" type="ORF">GCM10022255_107360</name>
</gene>
<feature type="compositionally biased region" description="Basic and acidic residues" evidence="3">
    <location>
        <begin position="335"/>
        <end position="352"/>
    </location>
</feature>
<dbReference type="CDD" id="cd07564">
    <property type="entry name" value="nitrilases_CHs"/>
    <property type="match status" value="1"/>
</dbReference>
<dbReference type="SUPFAM" id="SSF56317">
    <property type="entry name" value="Carbon-nitrogen hydrolase"/>
    <property type="match status" value="1"/>
</dbReference>
<feature type="region of interest" description="Disordered" evidence="3">
    <location>
        <begin position="326"/>
        <end position="373"/>
    </location>
</feature>
<reference evidence="6" key="1">
    <citation type="journal article" date="2019" name="Int. J. Syst. Evol. Microbiol.">
        <title>The Global Catalogue of Microorganisms (GCM) 10K type strain sequencing project: providing services to taxonomists for standard genome sequencing and annotation.</title>
        <authorList>
            <consortium name="The Broad Institute Genomics Platform"/>
            <consortium name="The Broad Institute Genome Sequencing Center for Infectious Disease"/>
            <person name="Wu L."/>
            <person name="Ma J."/>
        </authorList>
    </citation>
    <scope>NUCLEOTIDE SEQUENCE [LARGE SCALE GENOMIC DNA]</scope>
    <source>
        <strain evidence="6">JCM 17441</strain>
    </source>
</reference>
<dbReference type="PANTHER" id="PTHR46044:SF2">
    <property type="entry name" value="CN HYDROLASE DOMAIN-CONTAINING PROTEIN"/>
    <property type="match status" value="1"/>
</dbReference>
<protein>
    <submittedName>
        <fullName evidence="5">Carbon-nitrogen hydrolase family protein</fullName>
    </submittedName>
</protein>
<dbReference type="InterPro" id="IPR044149">
    <property type="entry name" value="Nitrilases_CHs"/>
</dbReference>
<accession>A0ABP8DTP1</accession>
<feature type="active site" description="Proton acceptor" evidence="2">
    <location>
        <position position="50"/>
    </location>
</feature>
<dbReference type="RefSeq" id="WP_345142589.1">
    <property type="nucleotide sequence ID" value="NZ_BAABAT010000067.1"/>
</dbReference>
<sequence length="373" mass="40350">MRGERGRRKITVAAVQAAPVFLDVEQTIDKVADLVATASRHGADLVAFGESFIAGYPLWGGVVPAVGQHSFYEDLVASSLRVPGPHTERLAAIARRFEVTLSIGINELAPNSTAQVFNTNLVFDRRGDLVNHRRKLVATWYERLTWSHGDGYDLRPVPIDGWSLGVLICGENTNTLARYALLAQGEQVHIASYPPAWPFEQRDGKPEYDLVDSIRLRAAAHSFEGKVFTVVAATALDAAALDRVAQGDHEIARLLTGTPTASLVVGPRGEVIAGPLVGEEGIVYAELDLQEAVSLKLAHDIVGTYNRFDVFQLTMNSTRHIPLTVVGQSAASARPRADGARRDQPAERRQDDNSGDGSAEPESTESAVGDYHG</sequence>
<dbReference type="GO" id="GO:0016787">
    <property type="term" value="F:hydrolase activity"/>
    <property type="evidence" value="ECO:0007669"/>
    <property type="project" value="UniProtKB-KW"/>
</dbReference>
<comment type="similarity">
    <text evidence="1">Belongs to the carbon-nitrogen hydrolase superfamily. Nitrilase family.</text>
</comment>